<reference evidence="2" key="1">
    <citation type="journal article" date="2021" name="ISME J.">
        <title>Fine-scale metabolic discontinuity in a stratified prokaryote microbiome of a Red Sea deep halocline.</title>
        <authorList>
            <person name="Michoud G."/>
            <person name="Ngugi D.K."/>
            <person name="Barozzi A."/>
            <person name="Merlino G."/>
            <person name="Calleja M.L."/>
            <person name="Delgado-Huertas A."/>
            <person name="Moran X.A.G."/>
            <person name="Daffonchio D."/>
        </authorList>
    </citation>
    <scope>NUCLEOTIDE SEQUENCE</scope>
    <source>
        <strain evidence="2">SuakinDeep_MAG55_1</strain>
    </source>
</reference>
<dbReference type="SUPFAM" id="SSF47240">
    <property type="entry name" value="Ferritin-like"/>
    <property type="match status" value="1"/>
</dbReference>
<dbReference type="InterPro" id="IPR007029">
    <property type="entry name" value="YHS_dom"/>
</dbReference>
<accession>A0A941VYA5</accession>
<evidence type="ECO:0000313" key="3">
    <source>
        <dbReference type="Proteomes" id="UP000722750"/>
    </source>
</evidence>
<sequence length="128" mass="14486">MRRNLIFGFIFIFSLGLSITYTKNLAFSSRVGMVTDRVCAKLIDKDRAKKYKKNGHKYYFCSKKCKKTLKKNPEKYACICPALFDGCPCFHCTGTGKLCDCAERTVYIESHSGGREHEEEDEGGGHGH</sequence>
<dbReference type="Pfam" id="PF04945">
    <property type="entry name" value="YHS"/>
    <property type="match status" value="1"/>
</dbReference>
<gene>
    <name evidence="2" type="ORF">MAG551_00153</name>
</gene>
<comment type="caution">
    <text evidence="2">The sequence shown here is derived from an EMBL/GenBank/DDBJ whole genome shotgun (WGS) entry which is preliminary data.</text>
</comment>
<dbReference type="InterPro" id="IPR009078">
    <property type="entry name" value="Ferritin-like_SF"/>
</dbReference>
<dbReference type="AlphaFoldDB" id="A0A941VYA5"/>
<feature type="domain" description="TRASH" evidence="1">
    <location>
        <begin position="36"/>
        <end position="73"/>
    </location>
</feature>
<dbReference type="Proteomes" id="UP000722750">
    <property type="component" value="Unassembled WGS sequence"/>
</dbReference>
<dbReference type="EMBL" id="JAANXD010000008">
    <property type="protein sequence ID" value="MBS1257118.1"/>
    <property type="molecule type" value="Genomic_DNA"/>
</dbReference>
<dbReference type="Gene3D" id="1.10.620.20">
    <property type="entry name" value="Ribonucleotide Reductase, subunit A"/>
    <property type="match status" value="1"/>
</dbReference>
<dbReference type="InterPro" id="IPR011017">
    <property type="entry name" value="TRASH_dom"/>
</dbReference>
<evidence type="ECO:0000313" key="2">
    <source>
        <dbReference type="EMBL" id="MBS1257118.1"/>
    </source>
</evidence>
<evidence type="ECO:0000259" key="1">
    <source>
        <dbReference type="SMART" id="SM00746"/>
    </source>
</evidence>
<dbReference type="GO" id="GO:0016491">
    <property type="term" value="F:oxidoreductase activity"/>
    <property type="evidence" value="ECO:0007669"/>
    <property type="project" value="InterPro"/>
</dbReference>
<dbReference type="InterPro" id="IPR012348">
    <property type="entry name" value="RNR-like"/>
</dbReference>
<proteinExistence type="predicted"/>
<protein>
    <recommendedName>
        <fullName evidence="1">TRASH domain-containing protein</fullName>
    </recommendedName>
</protein>
<dbReference type="SMART" id="SM00746">
    <property type="entry name" value="TRASH"/>
    <property type="match status" value="1"/>
</dbReference>
<name>A0A941VYA5_9BACT</name>
<organism evidence="2 3">
    <name type="scientific">Candidatus Scalindua arabica</name>
    <dbReference type="NCBI Taxonomy" id="1127984"/>
    <lineage>
        <taxon>Bacteria</taxon>
        <taxon>Pseudomonadati</taxon>
        <taxon>Planctomycetota</taxon>
        <taxon>Candidatus Brocadiia</taxon>
        <taxon>Candidatus Brocadiales</taxon>
        <taxon>Candidatus Scalinduaceae</taxon>
        <taxon>Candidatus Scalindua</taxon>
    </lineage>
</organism>